<keyword evidence="6" id="KW-1133">Transmembrane helix</keyword>
<evidence type="ECO:0000256" key="4">
    <source>
        <dbReference type="PROSITE-ProRule" id="PRU00192"/>
    </source>
</evidence>
<dbReference type="STRING" id="286115.A0A507DPG5"/>
<evidence type="ECO:0000313" key="8">
    <source>
        <dbReference type="EMBL" id="TPX53572.1"/>
    </source>
</evidence>
<keyword evidence="9" id="KW-1185">Reference proteome</keyword>
<protein>
    <recommendedName>
        <fullName evidence="2">Actin cytoskeleton-regulatory complex protein SLA1</fullName>
    </recommendedName>
</protein>
<feature type="domain" description="SH3" evidence="7">
    <location>
        <begin position="102"/>
        <end position="161"/>
    </location>
</feature>
<dbReference type="InterPro" id="IPR036028">
    <property type="entry name" value="SH3-like_dom_sf"/>
</dbReference>
<gene>
    <name evidence="8" type="ORF">SeMB42_g00688</name>
</gene>
<dbReference type="SMART" id="SM00326">
    <property type="entry name" value="SH3"/>
    <property type="match status" value="3"/>
</dbReference>
<keyword evidence="6" id="KW-0472">Membrane</keyword>
<dbReference type="PANTHER" id="PTHR15735:SF21">
    <property type="entry name" value="PROTEIN NERVOUS WRECK"/>
    <property type="match status" value="1"/>
</dbReference>
<dbReference type="Pfam" id="PF18017">
    <property type="entry name" value="SAM_4"/>
    <property type="match status" value="1"/>
</dbReference>
<evidence type="ECO:0000256" key="3">
    <source>
        <dbReference type="ARBA" id="ARBA00022443"/>
    </source>
</evidence>
<dbReference type="PROSITE" id="PS50002">
    <property type="entry name" value="SH3"/>
    <property type="match status" value="2"/>
</dbReference>
<dbReference type="Pfam" id="PF00018">
    <property type="entry name" value="SH3_1"/>
    <property type="match status" value="2"/>
</dbReference>
<evidence type="ECO:0000313" key="9">
    <source>
        <dbReference type="Proteomes" id="UP000317494"/>
    </source>
</evidence>
<evidence type="ECO:0000256" key="6">
    <source>
        <dbReference type="SAM" id="Phobius"/>
    </source>
</evidence>
<feature type="transmembrane region" description="Helical" evidence="6">
    <location>
        <begin position="36"/>
        <end position="57"/>
    </location>
</feature>
<dbReference type="GO" id="GO:0030674">
    <property type="term" value="F:protein-macromolecule adaptor activity"/>
    <property type="evidence" value="ECO:0007669"/>
    <property type="project" value="InterPro"/>
</dbReference>
<dbReference type="InterPro" id="IPR007131">
    <property type="entry name" value="SHD1"/>
</dbReference>
<feature type="compositionally biased region" description="Basic and acidic residues" evidence="5">
    <location>
        <begin position="859"/>
        <end position="870"/>
    </location>
</feature>
<comment type="similarity">
    <text evidence="1">Belongs to the SLA1 family.</text>
</comment>
<feature type="region of interest" description="Disordered" evidence="5">
    <location>
        <begin position="1346"/>
        <end position="1375"/>
    </location>
</feature>
<feature type="region of interest" description="Disordered" evidence="5">
    <location>
        <begin position="859"/>
        <end position="908"/>
    </location>
</feature>
<evidence type="ECO:0000259" key="7">
    <source>
        <dbReference type="PROSITE" id="PS50002"/>
    </source>
</evidence>
<name>A0A507DPG5_9FUNG</name>
<feature type="domain" description="SH3" evidence="7">
    <location>
        <begin position="351"/>
        <end position="415"/>
    </location>
</feature>
<dbReference type="SUPFAM" id="SSF50044">
    <property type="entry name" value="SH3-domain"/>
    <property type="match status" value="3"/>
</dbReference>
<dbReference type="VEuPathDB" id="FungiDB:SeMB42_g00688"/>
<evidence type="ECO:0000256" key="1">
    <source>
        <dbReference type="ARBA" id="ARBA00007948"/>
    </source>
</evidence>
<dbReference type="GO" id="GO:0043130">
    <property type="term" value="F:ubiquitin binding"/>
    <property type="evidence" value="ECO:0007669"/>
    <property type="project" value="InterPro"/>
</dbReference>
<dbReference type="Proteomes" id="UP000317494">
    <property type="component" value="Unassembled WGS sequence"/>
</dbReference>
<feature type="compositionally biased region" description="Gly residues" evidence="5">
    <location>
        <begin position="927"/>
        <end position="949"/>
    </location>
</feature>
<dbReference type="GO" id="GO:0008092">
    <property type="term" value="F:cytoskeletal protein binding"/>
    <property type="evidence" value="ECO:0007669"/>
    <property type="project" value="InterPro"/>
</dbReference>
<evidence type="ECO:0000256" key="2">
    <source>
        <dbReference type="ARBA" id="ARBA00020357"/>
    </source>
</evidence>
<dbReference type="InterPro" id="IPR001452">
    <property type="entry name" value="SH3_domain"/>
</dbReference>
<feature type="region of interest" description="Disordered" evidence="5">
    <location>
        <begin position="760"/>
        <end position="796"/>
    </location>
</feature>
<sequence>MSVFAVMSAFIILFDKGSVIPWESLGRPRCRGDTKLLYLVLVLILTTVHATIAITVVTEGDFLLIIDDGSDDKWLTARHRSQDAFADSTIGLIPANYVQDAPPVVTWKAIYQYEARTDDEISFPDGASIDIYERNDPEWWLARYHDDVGLIPAVYVSEDGNPEPEDEYGVDPDHVVPEDENQPRADRLQEAAAQKAAFLSAIEPLGPPKAPGAARAKTVSRLPPAEIGPELMYYSVIVDEKKIKKKRNGLVGADTDTLYFISENDRGVLNKWLIKDTKTSLKGKRLTVHIVDETIVIEGDKVDLQAINKKLEESSRTSRISRPMHVTLMDSGGGGPPPIMDMPSRPAIPGAGPKMAVAIYDYVAKTNEELSIQENENLMVLDDSDPEWIKVRIISKGGRAGEGLVPYNYIEYKQRDDGGVASGASIPSQPPMPPTALPARPKIESAPPAMPQRPQIQQAPTPPPMAPRPAARPGAKSMDDNSDKPDPSKVRMWTDKTGSFKVEAQLLSVTDGKVHLHKVNGVRITVPLEKLDSKDCAFINTVTGGNLTVPAGSAPPLPPRESLSNGSGHLALGLTSPPRLPLRVVSDDSAIMRSNGPPILVPAASSMNHSRELLSPGLVPGHSYSYNGFNWRNFLVQAGIGLGDAEKYAARFVTERLDKTILEDVDRETFKALGVTEGDIIRIRKHAPLSAEAAVRENKVLSKNDAQYARRLAEAGDELKPMDPKRKAQMEKEDEEFARMLQAEEMGIPVKVLESSFKDQSPAITAGPSNVRVPQPPSQPVAPVATTSRRVSESKPTIDQAKILAASKVLGASIDKESNIKELVIKGKESQDDASWTERIAIKESLKDVDLPKKRDYSNAEEYKSRHESGGKQQLQRKYLTDSHGISSHHGKFGAHMTPAGMHTSGAKEKHSDSFDLLVFDTTSDVGSGGASSGGPTFGHQAPGGGGYHPAGSTGLALPPGGDFMPAHAGYGVPDNSTVSYTPGPTSYSSGPCYPNELFASATLESSFRGQTSAITPGPGNVRVAHLSSQHTPLVATTSRRISENQSTIDQAKVLAASKVFGASTNNDSNSKELVIRGKESHLPSLSFSASTPGGSYSTANAGYRVPGGSFSCTPGMYSSGGKEDHTNSLNVMVFDTTTVSGSIGTGGPAFVGVGGGFQAPTSGFGTFSNQAPGGGGYHSPGFTGLGGYHPGLVGADGTNFSLSSFAATTPGGGYATASAGYGVPGGSASSYNPGQYASGGKEEHSNSFNVMVIDKSMVSGSVGTGSPGFAGVGGGGSQAPAIGSTSFASQAPGGGAYYPAGSTGLGGYHLGPIGNGAFGFSGSSFAAQPPGGGYMPPHAGYGVPDNSTVSYTPGPPSHSSGPYHPKDPFATFLP</sequence>
<dbReference type="Gene3D" id="2.30.30.700">
    <property type="entry name" value="SLA1 homology domain 1"/>
    <property type="match status" value="1"/>
</dbReference>
<dbReference type="PANTHER" id="PTHR15735">
    <property type="entry name" value="FCH AND DOUBLE SH3 DOMAINS PROTEIN"/>
    <property type="match status" value="1"/>
</dbReference>
<feature type="region of interest" description="Disordered" evidence="5">
    <location>
        <begin position="420"/>
        <end position="492"/>
    </location>
</feature>
<feature type="compositionally biased region" description="Basic and acidic residues" evidence="5">
    <location>
        <begin position="477"/>
        <end position="492"/>
    </location>
</feature>
<dbReference type="Gene3D" id="1.10.150.50">
    <property type="entry name" value="Transcription Factor, Ets-1"/>
    <property type="match status" value="1"/>
</dbReference>
<feature type="compositionally biased region" description="Polar residues" evidence="5">
    <location>
        <begin position="786"/>
        <end position="796"/>
    </location>
</feature>
<dbReference type="Gene3D" id="2.30.30.40">
    <property type="entry name" value="SH3 Domains"/>
    <property type="match status" value="3"/>
</dbReference>
<dbReference type="Pfam" id="PF03983">
    <property type="entry name" value="SHD1"/>
    <property type="match status" value="1"/>
</dbReference>
<reference evidence="8 9" key="1">
    <citation type="journal article" date="2019" name="Sci. Rep.">
        <title>Comparative genomics of chytrid fungi reveal insights into the obligate biotrophic and pathogenic lifestyle of Synchytrium endobioticum.</title>
        <authorList>
            <person name="van de Vossenberg B.T.L.H."/>
            <person name="Warris S."/>
            <person name="Nguyen H.D.T."/>
            <person name="van Gent-Pelzer M.P.E."/>
            <person name="Joly D.L."/>
            <person name="van de Geest H.C."/>
            <person name="Bonants P.J.M."/>
            <person name="Smith D.S."/>
            <person name="Levesque C.A."/>
            <person name="van der Lee T.A.J."/>
        </authorList>
    </citation>
    <scope>NUCLEOTIDE SEQUENCE [LARGE SCALE GENOMIC DNA]</scope>
    <source>
        <strain evidence="8 9">MB42</strain>
    </source>
</reference>
<proteinExistence type="inferred from homology"/>
<dbReference type="EMBL" id="QEAN01000014">
    <property type="protein sequence ID" value="TPX53572.1"/>
    <property type="molecule type" value="Genomic_DNA"/>
</dbReference>
<dbReference type="InterPro" id="IPR013761">
    <property type="entry name" value="SAM/pointed_sf"/>
</dbReference>
<organism evidence="8 9">
    <name type="scientific">Synchytrium endobioticum</name>
    <dbReference type="NCBI Taxonomy" id="286115"/>
    <lineage>
        <taxon>Eukaryota</taxon>
        <taxon>Fungi</taxon>
        <taxon>Fungi incertae sedis</taxon>
        <taxon>Chytridiomycota</taxon>
        <taxon>Chytridiomycota incertae sedis</taxon>
        <taxon>Chytridiomycetes</taxon>
        <taxon>Synchytriales</taxon>
        <taxon>Synchytriaceae</taxon>
        <taxon>Synchytrium</taxon>
    </lineage>
</organism>
<keyword evidence="3 4" id="KW-0728">SH3 domain</keyword>
<accession>A0A507DPG5</accession>
<feature type="region of interest" description="Disordered" evidence="5">
    <location>
        <begin position="925"/>
        <end position="957"/>
    </location>
</feature>
<comment type="caution">
    <text evidence="8">The sequence shown here is derived from an EMBL/GenBank/DDBJ whole genome shotgun (WGS) entry which is preliminary data.</text>
</comment>
<dbReference type="GO" id="GO:0042802">
    <property type="term" value="F:identical protein binding"/>
    <property type="evidence" value="ECO:0007669"/>
    <property type="project" value="InterPro"/>
</dbReference>
<evidence type="ECO:0000256" key="5">
    <source>
        <dbReference type="SAM" id="MobiDB-lite"/>
    </source>
</evidence>
<keyword evidence="6" id="KW-0812">Transmembrane</keyword>